<dbReference type="PANTHER" id="PTHR33221:SF4">
    <property type="entry name" value="HTH-TYPE TRANSCRIPTIONAL REPRESSOR NSRR"/>
    <property type="match status" value="1"/>
</dbReference>
<protein>
    <submittedName>
        <fullName evidence="2">HTH-type transcriptional regulator NsrR</fullName>
    </submittedName>
</protein>
<dbReference type="SUPFAM" id="SSF46785">
    <property type="entry name" value="Winged helix' DNA-binding domain"/>
    <property type="match status" value="1"/>
</dbReference>
<dbReference type="InterPro" id="IPR036390">
    <property type="entry name" value="WH_DNA-bd_sf"/>
</dbReference>
<dbReference type="eggNOG" id="COG1959">
    <property type="taxonomic scope" value="Bacteria"/>
</dbReference>
<dbReference type="Gene3D" id="1.10.10.10">
    <property type="entry name" value="Winged helix-like DNA-binding domain superfamily/Winged helix DNA-binding domain"/>
    <property type="match status" value="1"/>
</dbReference>
<dbReference type="EMBL" id="CP002568">
    <property type="protein sequence ID" value="ADZ68759.1"/>
    <property type="molecule type" value="Genomic_DNA"/>
</dbReference>
<dbReference type="PROSITE" id="PS01332">
    <property type="entry name" value="HTH_RRF2_1"/>
    <property type="match status" value="1"/>
</dbReference>
<name>F2J1B4_POLGS</name>
<dbReference type="STRING" id="991905.SL003B_0324"/>
<evidence type="ECO:0000313" key="3">
    <source>
        <dbReference type="Proteomes" id="UP000008130"/>
    </source>
</evidence>
<dbReference type="GO" id="GO:0005829">
    <property type="term" value="C:cytosol"/>
    <property type="evidence" value="ECO:0007669"/>
    <property type="project" value="TreeGrafter"/>
</dbReference>
<dbReference type="GO" id="GO:0003677">
    <property type="term" value="F:DNA binding"/>
    <property type="evidence" value="ECO:0007669"/>
    <property type="project" value="UniProtKB-KW"/>
</dbReference>
<keyword evidence="1" id="KW-0238">DNA-binding</keyword>
<evidence type="ECO:0000256" key="1">
    <source>
        <dbReference type="ARBA" id="ARBA00023125"/>
    </source>
</evidence>
<dbReference type="AlphaFoldDB" id="F2J1B4"/>
<dbReference type="KEGG" id="pgv:SL003B_0324"/>
<dbReference type="GO" id="GO:0003700">
    <property type="term" value="F:DNA-binding transcription factor activity"/>
    <property type="evidence" value="ECO:0007669"/>
    <property type="project" value="TreeGrafter"/>
</dbReference>
<dbReference type="PANTHER" id="PTHR33221">
    <property type="entry name" value="WINGED HELIX-TURN-HELIX TRANSCRIPTIONAL REGULATOR, RRF2 FAMILY"/>
    <property type="match status" value="1"/>
</dbReference>
<dbReference type="Proteomes" id="UP000008130">
    <property type="component" value="Chromosome"/>
</dbReference>
<proteinExistence type="predicted"/>
<sequence>MSIDTIADRCRTGRPQVVHVVQILRKHGYIKSVQGRNGGIWLDRNPAEISLAEIVHLFESDLNLVECFEPKRTCRCTLQAACGFRRTLDRALQAFLAELEATTIADLAGETAALLMVGDRDGAAASVSVPAT</sequence>
<organism evidence="2 3">
    <name type="scientific">Polymorphum gilvum (strain LMG 25793 / CGMCC 1.9160 / SL003B-26A1)</name>
    <dbReference type="NCBI Taxonomy" id="991905"/>
    <lineage>
        <taxon>Bacteria</taxon>
        <taxon>Pseudomonadati</taxon>
        <taxon>Pseudomonadota</taxon>
        <taxon>Alphaproteobacteria</taxon>
        <taxon>Rhodobacterales</taxon>
        <taxon>Paracoccaceae</taxon>
        <taxon>Polymorphum</taxon>
    </lineage>
</organism>
<dbReference type="Pfam" id="PF02082">
    <property type="entry name" value="Rrf2"/>
    <property type="match status" value="1"/>
</dbReference>
<dbReference type="InterPro" id="IPR000944">
    <property type="entry name" value="Tscrpt_reg_Rrf2"/>
</dbReference>
<keyword evidence="3" id="KW-1185">Reference proteome</keyword>
<dbReference type="PROSITE" id="PS51197">
    <property type="entry name" value="HTH_RRF2_2"/>
    <property type="match status" value="1"/>
</dbReference>
<dbReference type="HOGENOM" id="CLU_107144_2_1_5"/>
<gene>
    <name evidence="2" type="ordered locus">SL003B_0324</name>
</gene>
<reference evidence="2 3" key="1">
    <citation type="journal article" date="2011" name="J. Bacteriol.">
        <title>Complete genome sequence of Polymorphum gilvum SL003B-26A1T, a crude oil-degrading bacterium from oil-polluted saline soil.</title>
        <authorList>
            <person name="Li S.G."/>
            <person name="Tang Y.Q."/>
            <person name="Nie Y."/>
            <person name="Cai M."/>
            <person name="Wu X.L."/>
        </authorList>
    </citation>
    <scope>NUCLEOTIDE SEQUENCE [LARGE SCALE GENOMIC DNA]</scope>
    <source>
        <strain evidence="3">LMG 25793 / CGMCC 1.9160 / SL003B-26A1</strain>
    </source>
</reference>
<accession>F2J1B4</accession>
<dbReference type="InterPro" id="IPR036388">
    <property type="entry name" value="WH-like_DNA-bd_sf"/>
</dbReference>
<evidence type="ECO:0000313" key="2">
    <source>
        <dbReference type="EMBL" id="ADZ68759.1"/>
    </source>
</evidence>
<dbReference type="NCBIfam" id="TIGR00738">
    <property type="entry name" value="rrf2_super"/>
    <property type="match status" value="1"/>
</dbReference>
<dbReference type="InterPro" id="IPR030489">
    <property type="entry name" value="TR_Rrf2-type_CS"/>
</dbReference>